<dbReference type="EMBL" id="JABSTV010001247">
    <property type="protein sequence ID" value="KAH7971599.1"/>
    <property type="molecule type" value="Genomic_DNA"/>
</dbReference>
<keyword evidence="2" id="KW-1185">Reference proteome</keyword>
<sequence length="122" mass="13558">MEELHIAMELAESDSEDEELDTFETLVGRFKSSSFFPRPRGGRPQIAAEKTCLIALSYLGTQNSMYRIADTFDVSESSVSLCLKRVLEFLFSISEEVIAWPSDQERANVKAGFAARSDGKGP</sequence>
<evidence type="ECO:0000313" key="1">
    <source>
        <dbReference type="EMBL" id="KAH7971599.1"/>
    </source>
</evidence>
<reference evidence="1" key="1">
    <citation type="journal article" date="2020" name="Cell">
        <title>Large-Scale Comparative Analyses of Tick Genomes Elucidate Their Genetic Diversity and Vector Capacities.</title>
        <authorList>
            <consortium name="Tick Genome and Microbiome Consortium (TIGMIC)"/>
            <person name="Jia N."/>
            <person name="Wang J."/>
            <person name="Shi W."/>
            <person name="Du L."/>
            <person name="Sun Y."/>
            <person name="Zhan W."/>
            <person name="Jiang J.F."/>
            <person name="Wang Q."/>
            <person name="Zhang B."/>
            <person name="Ji P."/>
            <person name="Bell-Sakyi L."/>
            <person name="Cui X.M."/>
            <person name="Yuan T.T."/>
            <person name="Jiang B.G."/>
            <person name="Yang W.F."/>
            <person name="Lam T.T."/>
            <person name="Chang Q.C."/>
            <person name="Ding S.J."/>
            <person name="Wang X.J."/>
            <person name="Zhu J.G."/>
            <person name="Ruan X.D."/>
            <person name="Zhao L."/>
            <person name="Wei J.T."/>
            <person name="Ye R.Z."/>
            <person name="Que T.C."/>
            <person name="Du C.H."/>
            <person name="Zhou Y.H."/>
            <person name="Cheng J.X."/>
            <person name="Dai P.F."/>
            <person name="Guo W.B."/>
            <person name="Han X.H."/>
            <person name="Huang E.J."/>
            <person name="Li L.F."/>
            <person name="Wei W."/>
            <person name="Gao Y.C."/>
            <person name="Liu J.Z."/>
            <person name="Shao H.Z."/>
            <person name="Wang X."/>
            <person name="Wang C.C."/>
            <person name="Yang T.C."/>
            <person name="Huo Q.B."/>
            <person name="Li W."/>
            <person name="Chen H.Y."/>
            <person name="Chen S.E."/>
            <person name="Zhou L.G."/>
            <person name="Ni X.B."/>
            <person name="Tian J.H."/>
            <person name="Sheng Y."/>
            <person name="Liu T."/>
            <person name="Pan Y.S."/>
            <person name="Xia L.Y."/>
            <person name="Li J."/>
            <person name="Zhao F."/>
            <person name="Cao W.C."/>
        </authorList>
    </citation>
    <scope>NUCLEOTIDE SEQUENCE</scope>
    <source>
        <strain evidence="1">Rsan-2018</strain>
    </source>
</reference>
<dbReference type="Proteomes" id="UP000821837">
    <property type="component" value="Chromosome 11"/>
</dbReference>
<organism evidence="1 2">
    <name type="scientific">Rhipicephalus sanguineus</name>
    <name type="common">Brown dog tick</name>
    <name type="synonym">Ixodes sanguineus</name>
    <dbReference type="NCBI Taxonomy" id="34632"/>
    <lineage>
        <taxon>Eukaryota</taxon>
        <taxon>Metazoa</taxon>
        <taxon>Ecdysozoa</taxon>
        <taxon>Arthropoda</taxon>
        <taxon>Chelicerata</taxon>
        <taxon>Arachnida</taxon>
        <taxon>Acari</taxon>
        <taxon>Parasitiformes</taxon>
        <taxon>Ixodida</taxon>
        <taxon>Ixodoidea</taxon>
        <taxon>Ixodidae</taxon>
        <taxon>Rhipicephalinae</taxon>
        <taxon>Rhipicephalus</taxon>
        <taxon>Rhipicephalus</taxon>
    </lineage>
</organism>
<protein>
    <recommendedName>
        <fullName evidence="3">Transposase Helix-turn-helix domain-containing protein</fullName>
    </recommendedName>
</protein>
<evidence type="ECO:0000313" key="2">
    <source>
        <dbReference type="Proteomes" id="UP000821837"/>
    </source>
</evidence>
<evidence type="ECO:0008006" key="3">
    <source>
        <dbReference type="Google" id="ProtNLM"/>
    </source>
</evidence>
<comment type="caution">
    <text evidence="1">The sequence shown here is derived from an EMBL/GenBank/DDBJ whole genome shotgun (WGS) entry which is preliminary data.</text>
</comment>
<name>A0A9D4Q931_RHISA</name>
<accession>A0A9D4Q931</accession>
<reference evidence="1" key="2">
    <citation type="submission" date="2021-09" db="EMBL/GenBank/DDBJ databases">
        <authorList>
            <person name="Jia N."/>
            <person name="Wang J."/>
            <person name="Shi W."/>
            <person name="Du L."/>
            <person name="Sun Y."/>
            <person name="Zhan W."/>
            <person name="Jiang J."/>
            <person name="Wang Q."/>
            <person name="Zhang B."/>
            <person name="Ji P."/>
            <person name="Sakyi L.B."/>
            <person name="Cui X."/>
            <person name="Yuan T."/>
            <person name="Jiang B."/>
            <person name="Yang W."/>
            <person name="Lam T.T.-Y."/>
            <person name="Chang Q."/>
            <person name="Ding S."/>
            <person name="Wang X."/>
            <person name="Zhu J."/>
            <person name="Ruan X."/>
            <person name="Zhao L."/>
            <person name="Wei J."/>
            <person name="Que T."/>
            <person name="Du C."/>
            <person name="Cheng J."/>
            <person name="Dai P."/>
            <person name="Han X."/>
            <person name="Huang E."/>
            <person name="Gao Y."/>
            <person name="Liu J."/>
            <person name="Shao H."/>
            <person name="Ye R."/>
            <person name="Li L."/>
            <person name="Wei W."/>
            <person name="Wang X."/>
            <person name="Wang C."/>
            <person name="Huo Q."/>
            <person name="Li W."/>
            <person name="Guo W."/>
            <person name="Chen H."/>
            <person name="Chen S."/>
            <person name="Zhou L."/>
            <person name="Zhou L."/>
            <person name="Ni X."/>
            <person name="Tian J."/>
            <person name="Zhou Y."/>
            <person name="Sheng Y."/>
            <person name="Liu T."/>
            <person name="Pan Y."/>
            <person name="Xia L."/>
            <person name="Li J."/>
            <person name="Zhao F."/>
            <person name="Cao W."/>
        </authorList>
    </citation>
    <scope>NUCLEOTIDE SEQUENCE</scope>
    <source>
        <strain evidence="1">Rsan-2018</strain>
        <tissue evidence="1">Larvae</tissue>
    </source>
</reference>
<proteinExistence type="predicted"/>
<dbReference type="VEuPathDB" id="VectorBase:RSAN_056903"/>
<dbReference type="AlphaFoldDB" id="A0A9D4Q931"/>
<gene>
    <name evidence="1" type="ORF">HPB52_000342</name>
</gene>